<feature type="domain" description="GAF" evidence="1">
    <location>
        <begin position="28"/>
        <end position="159"/>
    </location>
</feature>
<evidence type="ECO:0000313" key="3">
    <source>
        <dbReference type="Proteomes" id="UP001236663"/>
    </source>
</evidence>
<accession>A0ABT8C1P6</accession>
<reference evidence="3" key="1">
    <citation type="journal article" date="2019" name="Int. J. Syst. Evol. Microbiol.">
        <title>The Global Catalogue of Microorganisms (GCM) 10K type strain sequencing project: providing services to taxonomists for standard genome sequencing and annotation.</title>
        <authorList>
            <consortium name="The Broad Institute Genomics Platform"/>
            <consortium name="The Broad Institute Genome Sequencing Center for Infectious Disease"/>
            <person name="Wu L."/>
            <person name="Ma J."/>
        </authorList>
    </citation>
    <scope>NUCLEOTIDE SEQUENCE [LARGE SCALE GENOMIC DNA]</scope>
    <source>
        <strain evidence="3">CECT 7706</strain>
    </source>
</reference>
<comment type="caution">
    <text evidence="2">The sequence shown here is derived from an EMBL/GenBank/DDBJ whole genome shotgun (WGS) entry which is preliminary data.</text>
</comment>
<dbReference type="Proteomes" id="UP001236663">
    <property type="component" value="Unassembled WGS sequence"/>
</dbReference>
<organism evidence="2 3">
    <name type="scientific">Cyclobacterium jeungdonense</name>
    <dbReference type="NCBI Taxonomy" id="708087"/>
    <lineage>
        <taxon>Bacteria</taxon>
        <taxon>Pseudomonadati</taxon>
        <taxon>Bacteroidota</taxon>
        <taxon>Cytophagia</taxon>
        <taxon>Cytophagales</taxon>
        <taxon>Cyclobacteriaceae</taxon>
        <taxon>Cyclobacterium</taxon>
    </lineage>
</organism>
<name>A0ABT8C1P6_9BACT</name>
<dbReference type="InterPro" id="IPR029016">
    <property type="entry name" value="GAF-like_dom_sf"/>
</dbReference>
<evidence type="ECO:0000313" key="2">
    <source>
        <dbReference type="EMBL" id="MDN3686405.1"/>
    </source>
</evidence>
<dbReference type="Gene3D" id="3.30.450.40">
    <property type="match status" value="1"/>
</dbReference>
<dbReference type="RefSeq" id="WP_240459394.1">
    <property type="nucleotide sequence ID" value="NZ_JAUFQS010000002.1"/>
</dbReference>
<evidence type="ECO:0000259" key="1">
    <source>
        <dbReference type="Pfam" id="PF13185"/>
    </source>
</evidence>
<dbReference type="SUPFAM" id="SSF55781">
    <property type="entry name" value="GAF domain-like"/>
    <property type="match status" value="1"/>
</dbReference>
<protein>
    <submittedName>
        <fullName evidence="2">GAF domain-containing protein</fullName>
    </submittedName>
</protein>
<proteinExistence type="predicted"/>
<dbReference type="EMBL" id="JAUFQS010000002">
    <property type="protein sequence ID" value="MDN3686405.1"/>
    <property type="molecule type" value="Genomic_DNA"/>
</dbReference>
<keyword evidence="3" id="KW-1185">Reference proteome</keyword>
<gene>
    <name evidence="2" type="ORF">QWZ15_01075</name>
</gene>
<dbReference type="InterPro" id="IPR003018">
    <property type="entry name" value="GAF"/>
</dbReference>
<dbReference type="Pfam" id="PF13185">
    <property type="entry name" value="GAF_2"/>
    <property type="match status" value="1"/>
</dbReference>
<sequence length="165" mass="18015">MYNNKSPETMKSEDMIASIKSTKNPDWQQLLEQTLQLFDCVTGTLHVLNPKTTILELRARQGIPDFLLPKMTEIPVGKGMAGIAAERKEAVQVCNLQTDDSGVVRPGAKDTKVEGAITAPMLLDGKLYGTLGIAKKEPYEFNESETDSLMAIAASMALLVKDSEN</sequence>